<feature type="region of interest" description="Disordered" evidence="1">
    <location>
        <begin position="1"/>
        <end position="152"/>
    </location>
</feature>
<evidence type="ECO:0000313" key="3">
    <source>
        <dbReference type="Proteomes" id="UP000602510"/>
    </source>
</evidence>
<feature type="compositionally biased region" description="Basic and acidic residues" evidence="1">
    <location>
        <begin position="47"/>
        <end position="60"/>
    </location>
</feature>
<gene>
    <name evidence="2" type="ORF">GN244_ATG12661</name>
</gene>
<sequence length="152" mass="16853">MIERNDGQQSQAANPRRQSVETGSGRSVEYGQLPLGQDALGRTMPRGGERRRDEQKKKSETTVQRPQATAVAAESEWSDGSQTAEPTAVTARRRRTGGTSRQRAAADSTTHRWPDSLRRTGGRRWAERSGAPIRGGEGLQDNQRPENVMRTR</sequence>
<comment type="caution">
    <text evidence="2">The sequence shown here is derived from an EMBL/GenBank/DDBJ whole genome shotgun (WGS) entry which is preliminary data.</text>
</comment>
<protein>
    <submittedName>
        <fullName evidence="2">Uncharacterized protein</fullName>
    </submittedName>
</protein>
<dbReference type="AlphaFoldDB" id="A0A833SZF5"/>
<feature type="compositionally biased region" description="Basic and acidic residues" evidence="1">
    <location>
        <begin position="109"/>
        <end position="118"/>
    </location>
</feature>
<feature type="compositionally biased region" description="Low complexity" evidence="1">
    <location>
        <begin position="97"/>
        <end position="106"/>
    </location>
</feature>
<evidence type="ECO:0000256" key="1">
    <source>
        <dbReference type="SAM" id="MobiDB-lite"/>
    </source>
</evidence>
<evidence type="ECO:0000313" key="2">
    <source>
        <dbReference type="EMBL" id="KAF4035335.1"/>
    </source>
</evidence>
<dbReference type="EMBL" id="WSZM01000324">
    <property type="protein sequence ID" value="KAF4035335.1"/>
    <property type="molecule type" value="Genomic_DNA"/>
</dbReference>
<name>A0A833SZF5_PHYIN</name>
<accession>A0A833SZF5</accession>
<keyword evidence="3" id="KW-1185">Reference proteome</keyword>
<proteinExistence type="predicted"/>
<reference evidence="2" key="1">
    <citation type="submission" date="2020-04" db="EMBL/GenBank/DDBJ databases">
        <title>Hybrid Assembly of Korean Phytophthora infestans isolates.</title>
        <authorList>
            <person name="Prokchorchik M."/>
            <person name="Lee Y."/>
            <person name="Seo J."/>
            <person name="Cho J.-H."/>
            <person name="Park Y.-E."/>
            <person name="Jang D.-C."/>
            <person name="Im J.-S."/>
            <person name="Choi J.-G."/>
            <person name="Park H.-J."/>
            <person name="Lee G.-B."/>
            <person name="Lee Y.-G."/>
            <person name="Hong S.-Y."/>
            <person name="Cho K."/>
            <person name="Sohn K.H."/>
        </authorList>
    </citation>
    <scope>NUCLEOTIDE SEQUENCE</scope>
    <source>
        <strain evidence="2">KR_1_A1</strain>
    </source>
</reference>
<organism evidence="2 3">
    <name type="scientific">Phytophthora infestans</name>
    <name type="common">Potato late blight agent</name>
    <name type="synonym">Botrytis infestans</name>
    <dbReference type="NCBI Taxonomy" id="4787"/>
    <lineage>
        <taxon>Eukaryota</taxon>
        <taxon>Sar</taxon>
        <taxon>Stramenopiles</taxon>
        <taxon>Oomycota</taxon>
        <taxon>Peronosporomycetes</taxon>
        <taxon>Peronosporales</taxon>
        <taxon>Peronosporaceae</taxon>
        <taxon>Phytophthora</taxon>
    </lineage>
</organism>
<feature type="compositionally biased region" description="Polar residues" evidence="1">
    <location>
        <begin position="7"/>
        <end position="25"/>
    </location>
</feature>
<dbReference type="Proteomes" id="UP000602510">
    <property type="component" value="Unassembled WGS sequence"/>
</dbReference>
<feature type="compositionally biased region" description="Basic and acidic residues" evidence="1">
    <location>
        <begin position="143"/>
        <end position="152"/>
    </location>
</feature>